<dbReference type="GO" id="GO:0017148">
    <property type="term" value="P:negative regulation of translation"/>
    <property type="evidence" value="ECO:0007669"/>
    <property type="project" value="UniProtKB-UniRule"/>
</dbReference>
<comment type="similarity">
    <text evidence="1 2">Belongs to the Iojap/RsfS family.</text>
</comment>
<dbReference type="GO" id="GO:0043023">
    <property type="term" value="F:ribosomal large subunit binding"/>
    <property type="evidence" value="ECO:0007669"/>
    <property type="project" value="TreeGrafter"/>
</dbReference>
<name>A0A0K6IH32_9GAMM</name>
<proteinExistence type="inferred from homology"/>
<dbReference type="STRING" id="1137284.GCA_001418205_00216"/>
<dbReference type="Proteomes" id="UP000182769">
    <property type="component" value="Unassembled WGS sequence"/>
</dbReference>
<comment type="subcellular location">
    <subcellularLocation>
        <location evidence="2">Cytoplasm</location>
    </subcellularLocation>
</comment>
<dbReference type="HAMAP" id="MF_01477">
    <property type="entry name" value="Iojap_RsfS"/>
    <property type="match status" value="1"/>
</dbReference>
<keyword evidence="2" id="KW-0678">Repressor</keyword>
<dbReference type="SUPFAM" id="SSF81301">
    <property type="entry name" value="Nucleotidyltransferase"/>
    <property type="match status" value="1"/>
</dbReference>
<gene>
    <name evidence="2" type="primary">rsfS</name>
    <name evidence="3" type="ORF">Ga0061065_101216</name>
</gene>
<comment type="function">
    <text evidence="2">Functions as a ribosomal silencing factor. Interacts with ribosomal protein uL14 (rplN), blocking formation of intersubunit bridge B8. Prevents association of the 30S and 50S ribosomal subunits and the formation of functional ribosomes, thus repressing translation.</text>
</comment>
<dbReference type="Pfam" id="PF02410">
    <property type="entry name" value="RsfS"/>
    <property type="match status" value="1"/>
</dbReference>
<evidence type="ECO:0000313" key="3">
    <source>
        <dbReference type="EMBL" id="CUB02383.1"/>
    </source>
</evidence>
<reference evidence="4" key="1">
    <citation type="submission" date="2015-08" db="EMBL/GenBank/DDBJ databases">
        <authorList>
            <person name="Varghese N."/>
        </authorList>
    </citation>
    <scope>NUCLEOTIDE SEQUENCE [LARGE SCALE GENOMIC DNA]</scope>
    <source>
        <strain evidence="4">JCM 18476</strain>
    </source>
</reference>
<dbReference type="Gene3D" id="3.30.460.10">
    <property type="entry name" value="Beta Polymerase, domain 2"/>
    <property type="match status" value="1"/>
</dbReference>
<dbReference type="NCBIfam" id="TIGR00090">
    <property type="entry name" value="rsfS_iojap_ybeB"/>
    <property type="match status" value="1"/>
</dbReference>
<comment type="subunit">
    <text evidence="2">Interacts with ribosomal protein uL14 (rplN).</text>
</comment>
<sequence length="117" mass="13186">MSQTQLSADQILEIAVESLEDIKGDNITVLNVSELTDMMDYMVICTGTSKRHVNSLGQNVVEHAKSKGLQPLGSEGRDMGSDWVLVDLYDVVVHVMTEEARSFYDLEKLWDIKPEKR</sequence>
<dbReference type="RefSeq" id="WP_055461353.1">
    <property type="nucleotide sequence ID" value="NZ_CYHG01000001.1"/>
</dbReference>
<dbReference type="InterPro" id="IPR043519">
    <property type="entry name" value="NT_sf"/>
</dbReference>
<keyword evidence="4" id="KW-1185">Reference proteome</keyword>
<evidence type="ECO:0000256" key="1">
    <source>
        <dbReference type="ARBA" id="ARBA00010574"/>
    </source>
</evidence>
<evidence type="ECO:0000256" key="2">
    <source>
        <dbReference type="HAMAP-Rule" id="MF_01477"/>
    </source>
</evidence>
<dbReference type="AlphaFoldDB" id="A0A0K6IH32"/>
<evidence type="ECO:0000313" key="4">
    <source>
        <dbReference type="Proteomes" id="UP000182769"/>
    </source>
</evidence>
<dbReference type="GO" id="GO:0090071">
    <property type="term" value="P:negative regulation of ribosome biogenesis"/>
    <property type="evidence" value="ECO:0007669"/>
    <property type="project" value="UniProtKB-UniRule"/>
</dbReference>
<accession>A0A0K6IH32</accession>
<protein>
    <recommendedName>
        <fullName evidence="2">Ribosomal silencing factor RsfS</fullName>
    </recommendedName>
</protein>
<dbReference type="EMBL" id="CYHG01000001">
    <property type="protein sequence ID" value="CUB02383.1"/>
    <property type="molecule type" value="Genomic_DNA"/>
</dbReference>
<dbReference type="InterPro" id="IPR004394">
    <property type="entry name" value="Iojap/RsfS/C7orf30"/>
</dbReference>
<dbReference type="PANTHER" id="PTHR21043:SF0">
    <property type="entry name" value="MITOCHONDRIAL ASSEMBLY OF RIBOSOMAL LARGE SUBUNIT PROTEIN 1"/>
    <property type="match status" value="1"/>
</dbReference>
<organism evidence="3 4">
    <name type="scientific">Marinomonas fungiae</name>
    <dbReference type="NCBI Taxonomy" id="1137284"/>
    <lineage>
        <taxon>Bacteria</taxon>
        <taxon>Pseudomonadati</taxon>
        <taxon>Pseudomonadota</taxon>
        <taxon>Gammaproteobacteria</taxon>
        <taxon>Oceanospirillales</taxon>
        <taxon>Oceanospirillaceae</taxon>
        <taxon>Marinomonas</taxon>
    </lineage>
</organism>
<dbReference type="GO" id="GO:0005737">
    <property type="term" value="C:cytoplasm"/>
    <property type="evidence" value="ECO:0007669"/>
    <property type="project" value="UniProtKB-SubCell"/>
</dbReference>
<keyword evidence="2" id="KW-0810">Translation regulation</keyword>
<dbReference type="PANTHER" id="PTHR21043">
    <property type="entry name" value="IOJAP SUPERFAMILY ORTHOLOG"/>
    <property type="match status" value="1"/>
</dbReference>
<dbReference type="GO" id="GO:0042256">
    <property type="term" value="P:cytosolic ribosome assembly"/>
    <property type="evidence" value="ECO:0007669"/>
    <property type="project" value="UniProtKB-UniRule"/>
</dbReference>
<dbReference type="OrthoDB" id="9793681at2"/>
<keyword evidence="2" id="KW-0963">Cytoplasm</keyword>